<evidence type="ECO:0000313" key="12">
    <source>
        <dbReference type="Proteomes" id="UP000541810"/>
    </source>
</evidence>
<dbReference type="SUPFAM" id="SSF51366">
    <property type="entry name" value="Ribulose-phoshate binding barrel"/>
    <property type="match status" value="1"/>
</dbReference>
<evidence type="ECO:0000256" key="4">
    <source>
        <dbReference type="ARBA" id="ARBA00022605"/>
    </source>
</evidence>
<evidence type="ECO:0000256" key="7">
    <source>
        <dbReference type="ARBA" id="ARBA00023239"/>
    </source>
</evidence>
<evidence type="ECO:0000256" key="3">
    <source>
        <dbReference type="ARBA" id="ARBA00011270"/>
    </source>
</evidence>
<organism evidence="11 12">
    <name type="scientific">Algisphaera agarilytica</name>
    <dbReference type="NCBI Taxonomy" id="1385975"/>
    <lineage>
        <taxon>Bacteria</taxon>
        <taxon>Pseudomonadati</taxon>
        <taxon>Planctomycetota</taxon>
        <taxon>Phycisphaerae</taxon>
        <taxon>Phycisphaerales</taxon>
        <taxon>Phycisphaeraceae</taxon>
        <taxon>Algisphaera</taxon>
    </lineage>
</organism>
<comment type="subunit">
    <text evidence="3 9">Tetramer of two alpha and two beta chains.</text>
</comment>
<protein>
    <recommendedName>
        <fullName evidence="9">Tryptophan synthase alpha chain</fullName>
        <ecNumber evidence="9">4.2.1.20</ecNumber>
    </recommendedName>
</protein>
<reference evidence="11 12" key="1">
    <citation type="submission" date="2020-08" db="EMBL/GenBank/DDBJ databases">
        <title>Genomic Encyclopedia of Type Strains, Phase IV (KMG-IV): sequencing the most valuable type-strain genomes for metagenomic binning, comparative biology and taxonomic classification.</title>
        <authorList>
            <person name="Goeker M."/>
        </authorList>
    </citation>
    <scope>NUCLEOTIDE SEQUENCE [LARGE SCALE GENOMIC DNA]</scope>
    <source>
        <strain evidence="11 12">DSM 103725</strain>
    </source>
</reference>
<proteinExistence type="inferred from homology"/>
<feature type="active site" description="Proton acceptor" evidence="9">
    <location>
        <position position="41"/>
    </location>
</feature>
<evidence type="ECO:0000256" key="5">
    <source>
        <dbReference type="ARBA" id="ARBA00022822"/>
    </source>
</evidence>
<accession>A0A7X0LLJ4</accession>
<sequence>MPFLTAGDPDLATTIRMLEAAQEAGASICEIGIPFSDPIADGPVIQASMSRALDQGLKVEEVFAAVAEARPRLSIGLVAMVSYSIVHRMGLKQFIGRAKEAGFDGFIFPDLPLAESGPARAAAAEAGLILSMLIAPTTPIERAEQIAAASTGFVYVVSRPGITGARASLPPELPARLERLRGVTDLPMAVGFGISSAEQVREVVSVADAAIVGSALVAQIHEYAQESADAAVTGAGSTIAQLTQGLTSNAP</sequence>
<dbReference type="EC" id="4.2.1.20" evidence="9"/>
<keyword evidence="6 9" id="KW-0057">Aromatic amino acid biosynthesis</keyword>
<dbReference type="NCBIfam" id="TIGR00262">
    <property type="entry name" value="trpA"/>
    <property type="match status" value="1"/>
</dbReference>
<dbReference type="Gene3D" id="3.20.20.70">
    <property type="entry name" value="Aldolase class I"/>
    <property type="match status" value="1"/>
</dbReference>
<gene>
    <name evidence="9" type="primary">trpA</name>
    <name evidence="11" type="ORF">HNQ40_002878</name>
</gene>
<dbReference type="PANTHER" id="PTHR43406:SF1">
    <property type="entry name" value="TRYPTOPHAN SYNTHASE ALPHA CHAIN, CHLOROPLASTIC"/>
    <property type="match status" value="1"/>
</dbReference>
<evidence type="ECO:0000256" key="2">
    <source>
        <dbReference type="ARBA" id="ARBA00004733"/>
    </source>
</evidence>
<dbReference type="CDD" id="cd04724">
    <property type="entry name" value="Tryptophan_synthase_alpha"/>
    <property type="match status" value="1"/>
</dbReference>
<keyword evidence="12" id="KW-1185">Reference proteome</keyword>
<evidence type="ECO:0000256" key="10">
    <source>
        <dbReference type="RuleBase" id="RU003662"/>
    </source>
</evidence>
<comment type="similarity">
    <text evidence="9 10">Belongs to the TrpA family.</text>
</comment>
<comment type="pathway">
    <text evidence="2 9">Amino-acid biosynthesis; L-tryptophan biosynthesis; L-tryptophan from chorismate: step 5/5.</text>
</comment>
<evidence type="ECO:0000256" key="1">
    <source>
        <dbReference type="ARBA" id="ARBA00003365"/>
    </source>
</evidence>
<dbReference type="InterPro" id="IPR013785">
    <property type="entry name" value="Aldolase_TIM"/>
</dbReference>
<dbReference type="GO" id="GO:0005829">
    <property type="term" value="C:cytosol"/>
    <property type="evidence" value="ECO:0007669"/>
    <property type="project" value="TreeGrafter"/>
</dbReference>
<dbReference type="Pfam" id="PF00290">
    <property type="entry name" value="Trp_syntA"/>
    <property type="match status" value="1"/>
</dbReference>
<comment type="function">
    <text evidence="1 9">The alpha subunit is responsible for the aldol cleavage of indoleglycerol phosphate to indole and glyceraldehyde 3-phosphate.</text>
</comment>
<dbReference type="HAMAP" id="MF_00131">
    <property type="entry name" value="Trp_synth_alpha"/>
    <property type="match status" value="1"/>
</dbReference>
<dbReference type="Proteomes" id="UP000541810">
    <property type="component" value="Unassembled WGS sequence"/>
</dbReference>
<dbReference type="InterPro" id="IPR002028">
    <property type="entry name" value="Trp_synthase_suA"/>
</dbReference>
<dbReference type="PANTHER" id="PTHR43406">
    <property type="entry name" value="TRYPTOPHAN SYNTHASE, ALPHA CHAIN"/>
    <property type="match status" value="1"/>
</dbReference>
<dbReference type="UniPathway" id="UPA00035">
    <property type="reaction ID" value="UER00044"/>
</dbReference>
<evidence type="ECO:0000256" key="8">
    <source>
        <dbReference type="ARBA" id="ARBA00049047"/>
    </source>
</evidence>
<dbReference type="EMBL" id="JACHGY010000001">
    <property type="protein sequence ID" value="MBB6431072.1"/>
    <property type="molecule type" value="Genomic_DNA"/>
</dbReference>
<evidence type="ECO:0000256" key="9">
    <source>
        <dbReference type="HAMAP-Rule" id="MF_00131"/>
    </source>
</evidence>
<feature type="active site" description="Proton acceptor" evidence="9">
    <location>
        <position position="30"/>
    </location>
</feature>
<dbReference type="GO" id="GO:0004834">
    <property type="term" value="F:tryptophan synthase activity"/>
    <property type="evidence" value="ECO:0007669"/>
    <property type="project" value="UniProtKB-UniRule"/>
</dbReference>
<name>A0A7X0LLJ4_9BACT</name>
<evidence type="ECO:0000313" key="11">
    <source>
        <dbReference type="EMBL" id="MBB6431072.1"/>
    </source>
</evidence>
<evidence type="ECO:0000256" key="6">
    <source>
        <dbReference type="ARBA" id="ARBA00023141"/>
    </source>
</evidence>
<comment type="catalytic activity">
    <reaction evidence="8 9">
        <text>(1S,2R)-1-C-(indol-3-yl)glycerol 3-phosphate + L-serine = D-glyceraldehyde 3-phosphate + L-tryptophan + H2O</text>
        <dbReference type="Rhea" id="RHEA:10532"/>
        <dbReference type="ChEBI" id="CHEBI:15377"/>
        <dbReference type="ChEBI" id="CHEBI:33384"/>
        <dbReference type="ChEBI" id="CHEBI:57912"/>
        <dbReference type="ChEBI" id="CHEBI:58866"/>
        <dbReference type="ChEBI" id="CHEBI:59776"/>
        <dbReference type="EC" id="4.2.1.20"/>
    </reaction>
</comment>
<comment type="caution">
    <text evidence="11">The sequence shown here is derived from an EMBL/GenBank/DDBJ whole genome shotgun (WGS) entry which is preliminary data.</text>
</comment>
<keyword evidence="5 9" id="KW-0822">Tryptophan biosynthesis</keyword>
<keyword evidence="4 9" id="KW-0028">Amino-acid biosynthesis</keyword>
<dbReference type="FunFam" id="3.20.20.70:FF:000037">
    <property type="entry name" value="Tryptophan synthase alpha chain"/>
    <property type="match status" value="1"/>
</dbReference>
<dbReference type="AlphaFoldDB" id="A0A7X0LLJ4"/>
<keyword evidence="7 9" id="KW-0456">Lyase</keyword>
<dbReference type="InterPro" id="IPR011060">
    <property type="entry name" value="RibuloseP-bd_barrel"/>
</dbReference>